<feature type="transmembrane region" description="Helical" evidence="11">
    <location>
        <begin position="177"/>
        <end position="196"/>
    </location>
</feature>
<dbReference type="FunFam" id="1.20.1080.10:FF:000024">
    <property type="entry name" value="MIP aquaporin (Eurofung)"/>
    <property type="match status" value="1"/>
</dbReference>
<evidence type="ECO:0000256" key="6">
    <source>
        <dbReference type="ARBA" id="ARBA00023136"/>
    </source>
</evidence>
<keyword evidence="3 9" id="KW-0812">Transmembrane</keyword>
<feature type="transmembrane region" description="Helical" evidence="11">
    <location>
        <begin position="203"/>
        <end position="228"/>
    </location>
</feature>
<evidence type="ECO:0000256" key="10">
    <source>
        <dbReference type="SAM" id="MobiDB-lite"/>
    </source>
</evidence>
<evidence type="ECO:0000256" key="2">
    <source>
        <dbReference type="ARBA" id="ARBA00006175"/>
    </source>
</evidence>
<keyword evidence="5 11" id="KW-1133">Transmembrane helix</keyword>
<dbReference type="PRINTS" id="PR00783">
    <property type="entry name" value="MINTRINSICP"/>
</dbReference>
<evidence type="ECO:0000313" key="13">
    <source>
        <dbReference type="Proteomes" id="UP000800041"/>
    </source>
</evidence>
<feature type="compositionally biased region" description="Basic and acidic residues" evidence="10">
    <location>
        <begin position="287"/>
        <end position="304"/>
    </location>
</feature>
<accession>A0A6G1GSU5</accession>
<keyword evidence="7" id="KW-0325">Glycoprotein</keyword>
<reference evidence="12" key="1">
    <citation type="journal article" date="2020" name="Stud. Mycol.">
        <title>101 Dothideomycetes genomes: a test case for predicting lifestyles and emergence of pathogens.</title>
        <authorList>
            <person name="Haridas S."/>
            <person name="Albert R."/>
            <person name="Binder M."/>
            <person name="Bloem J."/>
            <person name="Labutti K."/>
            <person name="Salamov A."/>
            <person name="Andreopoulos B."/>
            <person name="Baker S."/>
            <person name="Barry K."/>
            <person name="Bills G."/>
            <person name="Bluhm B."/>
            <person name="Cannon C."/>
            <person name="Castanera R."/>
            <person name="Culley D."/>
            <person name="Daum C."/>
            <person name="Ezra D."/>
            <person name="Gonzalez J."/>
            <person name="Henrissat B."/>
            <person name="Kuo A."/>
            <person name="Liang C."/>
            <person name="Lipzen A."/>
            <person name="Lutzoni F."/>
            <person name="Magnuson J."/>
            <person name="Mondo S."/>
            <person name="Nolan M."/>
            <person name="Ohm R."/>
            <person name="Pangilinan J."/>
            <person name="Park H.-J."/>
            <person name="Ramirez L."/>
            <person name="Alfaro M."/>
            <person name="Sun H."/>
            <person name="Tritt A."/>
            <person name="Yoshinaga Y."/>
            <person name="Zwiers L.-H."/>
            <person name="Turgeon B."/>
            <person name="Goodwin S."/>
            <person name="Spatafora J."/>
            <person name="Crous P."/>
            <person name="Grigoriev I."/>
        </authorList>
    </citation>
    <scope>NUCLEOTIDE SEQUENCE</scope>
    <source>
        <strain evidence="12">CBS 113979</strain>
    </source>
</reference>
<evidence type="ECO:0000256" key="4">
    <source>
        <dbReference type="ARBA" id="ARBA00022737"/>
    </source>
</evidence>
<keyword evidence="13" id="KW-1185">Reference proteome</keyword>
<dbReference type="GO" id="GO:0005886">
    <property type="term" value="C:plasma membrane"/>
    <property type="evidence" value="ECO:0007669"/>
    <property type="project" value="TreeGrafter"/>
</dbReference>
<evidence type="ECO:0000256" key="7">
    <source>
        <dbReference type="ARBA" id="ARBA00023180"/>
    </source>
</evidence>
<feature type="region of interest" description="Disordered" evidence="10">
    <location>
        <begin position="287"/>
        <end position="424"/>
    </location>
</feature>
<feature type="compositionally biased region" description="Low complexity" evidence="10">
    <location>
        <begin position="371"/>
        <end position="384"/>
    </location>
</feature>
<keyword evidence="9" id="KW-0813">Transport</keyword>
<keyword evidence="4" id="KW-0677">Repeat</keyword>
<dbReference type="Proteomes" id="UP000800041">
    <property type="component" value="Unassembled WGS sequence"/>
</dbReference>
<dbReference type="InterPro" id="IPR034294">
    <property type="entry name" value="Aquaporin_transptr"/>
</dbReference>
<dbReference type="PANTHER" id="PTHR19139:SF199">
    <property type="entry name" value="MIP17260P"/>
    <property type="match status" value="1"/>
</dbReference>
<evidence type="ECO:0000313" key="12">
    <source>
        <dbReference type="EMBL" id="KAF1983829.1"/>
    </source>
</evidence>
<comment type="similarity">
    <text evidence="2 9">Belongs to the MIP/aquaporin (TC 1.A.8) family.</text>
</comment>
<feature type="compositionally biased region" description="Polar residues" evidence="10">
    <location>
        <begin position="309"/>
        <end position="320"/>
    </location>
</feature>
<feature type="compositionally biased region" description="Basic and acidic residues" evidence="10">
    <location>
        <begin position="351"/>
        <end position="365"/>
    </location>
</feature>
<dbReference type="SUPFAM" id="SSF81338">
    <property type="entry name" value="Aquaporin-like"/>
    <property type="match status" value="1"/>
</dbReference>
<dbReference type="InterPro" id="IPR023271">
    <property type="entry name" value="Aquaporin-like"/>
</dbReference>
<evidence type="ECO:0000256" key="5">
    <source>
        <dbReference type="ARBA" id="ARBA00022989"/>
    </source>
</evidence>
<dbReference type="Pfam" id="PF00230">
    <property type="entry name" value="MIP"/>
    <property type="match status" value="1"/>
</dbReference>
<feature type="transmembrane region" description="Helical" evidence="11">
    <location>
        <begin position="45"/>
        <end position="69"/>
    </location>
</feature>
<comment type="subcellular location">
    <subcellularLocation>
        <location evidence="1">Membrane</location>
        <topology evidence="1">Multi-pass membrane protein</topology>
    </subcellularLocation>
</comment>
<keyword evidence="6 11" id="KW-0472">Membrane</keyword>
<feature type="compositionally biased region" description="Basic and acidic residues" evidence="10">
    <location>
        <begin position="325"/>
        <end position="339"/>
    </location>
</feature>
<dbReference type="Gene3D" id="1.20.1080.10">
    <property type="entry name" value="Glycerol uptake facilitator protein"/>
    <property type="match status" value="1"/>
</dbReference>
<feature type="transmembrane region" description="Helical" evidence="11">
    <location>
        <begin position="248"/>
        <end position="268"/>
    </location>
</feature>
<evidence type="ECO:0000256" key="3">
    <source>
        <dbReference type="ARBA" id="ARBA00022692"/>
    </source>
</evidence>
<feature type="transmembrane region" description="Helical" evidence="11">
    <location>
        <begin position="90"/>
        <end position="109"/>
    </location>
</feature>
<name>A0A6G1GSU5_9PEZI</name>
<feature type="transmembrane region" description="Helical" evidence="11">
    <location>
        <begin position="138"/>
        <end position="157"/>
    </location>
</feature>
<dbReference type="EMBL" id="ML977172">
    <property type="protein sequence ID" value="KAF1983829.1"/>
    <property type="molecule type" value="Genomic_DNA"/>
</dbReference>
<comment type="catalytic activity">
    <reaction evidence="8">
        <text>H2O(in) = H2O(out)</text>
        <dbReference type="Rhea" id="RHEA:29667"/>
        <dbReference type="ChEBI" id="CHEBI:15377"/>
    </reaction>
</comment>
<evidence type="ECO:0000256" key="9">
    <source>
        <dbReference type="RuleBase" id="RU000477"/>
    </source>
</evidence>
<proteinExistence type="inferred from homology"/>
<dbReference type="AlphaFoldDB" id="A0A6G1GSU5"/>
<dbReference type="InterPro" id="IPR000425">
    <property type="entry name" value="MIP"/>
</dbReference>
<protein>
    <submittedName>
        <fullName evidence="12">Aquaporin-like protein</fullName>
    </submittedName>
</protein>
<evidence type="ECO:0000256" key="11">
    <source>
        <dbReference type="SAM" id="Phobius"/>
    </source>
</evidence>
<dbReference type="GO" id="GO:0015250">
    <property type="term" value="F:water channel activity"/>
    <property type="evidence" value="ECO:0007669"/>
    <property type="project" value="TreeGrafter"/>
</dbReference>
<organism evidence="12 13">
    <name type="scientific">Aulographum hederae CBS 113979</name>
    <dbReference type="NCBI Taxonomy" id="1176131"/>
    <lineage>
        <taxon>Eukaryota</taxon>
        <taxon>Fungi</taxon>
        <taxon>Dikarya</taxon>
        <taxon>Ascomycota</taxon>
        <taxon>Pezizomycotina</taxon>
        <taxon>Dothideomycetes</taxon>
        <taxon>Pleosporomycetidae</taxon>
        <taxon>Aulographales</taxon>
        <taxon>Aulographaceae</taxon>
    </lineage>
</organism>
<gene>
    <name evidence="12" type="ORF">K402DRAFT_382187</name>
</gene>
<evidence type="ECO:0000256" key="8">
    <source>
        <dbReference type="ARBA" id="ARBA00034651"/>
    </source>
</evidence>
<dbReference type="PANTHER" id="PTHR19139">
    <property type="entry name" value="AQUAPORIN TRANSPORTER"/>
    <property type="match status" value="1"/>
</dbReference>
<dbReference type="OrthoDB" id="3222at2759"/>
<evidence type="ECO:0000256" key="1">
    <source>
        <dbReference type="ARBA" id="ARBA00004141"/>
    </source>
</evidence>
<sequence>MNINRPADNMIALPFVKVRTSNPNRPIERRLRGFGWMPNAVRNHIIAMIGEFVGTFMFLFFAFTATQVANTSSGDAGDTGIPQGPNTSNLLYISLAFGFSLAVNAWVFFRISGGLFNPAVTLGMCLIGAVGWFRGALVLISQIVGAIAAAAVVSALFPGPLGVRTTLGPGTSIVRGLFIEMFLTAELVFTIFMLAAEKHKGTFLAPIGIGLSLFIAELAGVFFTGGSLNPARSFGPDVVLGQFNGYHWIYWVGPALGSLIAVIFYRLVKVLEYETANPGQDFNEREAEAFQDDRDPVTAEDVRRPVSGGEQSPARSNSHSAPYDSKSHVDVGSHSDPQEVRGPAAGNVAHRGYDGSHDSSTDRNRNGGAGYARRSGGSKRQSSSDAYAEAANAVYPQTHGHPPHGGSFNDGPDAEKGFMSSAGR</sequence>